<sequence length="182" mass="20400">MEKRIAMVATNGFEEVELTSPKKAMEKEGFKVDIVSPKEGKIKAWDKDHWGGEYTVDKNISNVSAEDYNALVLPGGVMNPDNLRTNEDVLKFVRDFFKQSKPVAAICHGAWTLINAEVVEGRTMTSYHTVRKDLENAGANWVDKEVVVDQALVTSRNPDDLEAFNAKVIEEIKEGKHDLQHA</sequence>
<dbReference type="OrthoDB" id="9792284at2"/>
<evidence type="ECO:0000313" key="3">
    <source>
        <dbReference type="EMBL" id="AVR47477.1"/>
    </source>
</evidence>
<dbReference type="GO" id="GO:0008233">
    <property type="term" value="F:peptidase activity"/>
    <property type="evidence" value="ECO:0007669"/>
    <property type="project" value="UniProtKB-KW"/>
</dbReference>
<evidence type="ECO:0000259" key="2">
    <source>
        <dbReference type="Pfam" id="PF01965"/>
    </source>
</evidence>
<dbReference type="PANTHER" id="PTHR42733:SF12">
    <property type="entry name" value="PROTEINASE"/>
    <property type="match status" value="1"/>
</dbReference>
<dbReference type="PROSITE" id="PS51276">
    <property type="entry name" value="PEPTIDASE_C56_PFPI"/>
    <property type="match status" value="1"/>
</dbReference>
<keyword evidence="3" id="KW-0378">Hydrolase</keyword>
<proteinExistence type="inferred from homology"/>
<dbReference type="CDD" id="cd03134">
    <property type="entry name" value="GATase1_PfpI_like"/>
    <property type="match status" value="1"/>
</dbReference>
<dbReference type="InterPro" id="IPR002818">
    <property type="entry name" value="DJ-1/PfpI"/>
</dbReference>
<dbReference type="PANTHER" id="PTHR42733">
    <property type="entry name" value="DJ-1 PROTEIN"/>
    <property type="match status" value="1"/>
</dbReference>
<keyword evidence="3" id="KW-0645">Protease</keyword>
<dbReference type="NCBIfam" id="TIGR01382">
    <property type="entry name" value="PfpI"/>
    <property type="match status" value="1"/>
</dbReference>
<dbReference type="GO" id="GO:0006508">
    <property type="term" value="P:proteolysis"/>
    <property type="evidence" value="ECO:0007669"/>
    <property type="project" value="UniProtKB-KW"/>
</dbReference>
<gene>
    <name evidence="3" type="ORF">C7S20_13945</name>
</gene>
<evidence type="ECO:0000313" key="4">
    <source>
        <dbReference type="Proteomes" id="UP000241507"/>
    </source>
</evidence>
<dbReference type="Proteomes" id="UP000241507">
    <property type="component" value="Chromosome"/>
</dbReference>
<feature type="domain" description="DJ-1/PfpI" evidence="2">
    <location>
        <begin position="3"/>
        <end position="171"/>
    </location>
</feature>
<dbReference type="AlphaFoldDB" id="A0A2R3ZB39"/>
<dbReference type="EMBL" id="CP028136">
    <property type="protein sequence ID" value="AVR47477.1"/>
    <property type="molecule type" value="Genomic_DNA"/>
</dbReference>
<keyword evidence="4" id="KW-1185">Reference proteome</keyword>
<dbReference type="RefSeq" id="WP_107014245.1">
    <property type="nucleotide sequence ID" value="NZ_CP028136.1"/>
</dbReference>
<organism evidence="3 4">
    <name type="scientific">Christiangramia fulva</name>
    <dbReference type="NCBI Taxonomy" id="2126553"/>
    <lineage>
        <taxon>Bacteria</taxon>
        <taxon>Pseudomonadati</taxon>
        <taxon>Bacteroidota</taxon>
        <taxon>Flavobacteriia</taxon>
        <taxon>Flavobacteriales</taxon>
        <taxon>Flavobacteriaceae</taxon>
        <taxon>Christiangramia</taxon>
    </lineage>
</organism>
<dbReference type="Gene3D" id="3.40.50.880">
    <property type="match status" value="1"/>
</dbReference>
<dbReference type="KEGG" id="grs:C7S20_13945"/>
<dbReference type="InterPro" id="IPR029062">
    <property type="entry name" value="Class_I_gatase-like"/>
</dbReference>
<dbReference type="SUPFAM" id="SSF52317">
    <property type="entry name" value="Class I glutamine amidotransferase-like"/>
    <property type="match status" value="1"/>
</dbReference>
<protein>
    <submittedName>
        <fullName evidence="3">Protease</fullName>
    </submittedName>
</protein>
<evidence type="ECO:0000256" key="1">
    <source>
        <dbReference type="ARBA" id="ARBA00008542"/>
    </source>
</evidence>
<name>A0A2R3ZB39_9FLAO</name>
<dbReference type="Pfam" id="PF01965">
    <property type="entry name" value="DJ-1_PfpI"/>
    <property type="match status" value="1"/>
</dbReference>
<accession>A0A2R3ZB39</accession>
<comment type="similarity">
    <text evidence="1">Belongs to the peptidase C56 family.</text>
</comment>
<reference evidence="4" key="1">
    <citation type="submission" date="2018-03" db="EMBL/GenBank/DDBJ databases">
        <title>Gramella fulva sp. nov., isolated from a dry surface of tidal flat.</title>
        <authorList>
            <person name="Hwang S.H."/>
            <person name="Hwang W.M."/>
            <person name="Kang K."/>
            <person name="Ahn T.-Y."/>
        </authorList>
    </citation>
    <scope>NUCLEOTIDE SEQUENCE [LARGE SCALE GENOMIC DNA]</scope>
    <source>
        <strain evidence="4">SH35</strain>
    </source>
</reference>
<dbReference type="InterPro" id="IPR006286">
    <property type="entry name" value="C56_PfpI-like"/>
</dbReference>